<gene>
    <name evidence="3" type="ORF">PLOB_00029619</name>
</gene>
<dbReference type="PROSITE" id="PS50802">
    <property type="entry name" value="OTU"/>
    <property type="match status" value="1"/>
</dbReference>
<dbReference type="PANTHER" id="PTHR46880:SF5">
    <property type="entry name" value="DUF4371 DOMAIN-CONTAINING PROTEIN"/>
    <property type="match status" value="1"/>
</dbReference>
<dbReference type="Gene3D" id="3.90.70.80">
    <property type="match status" value="1"/>
</dbReference>
<evidence type="ECO:0000313" key="4">
    <source>
        <dbReference type="Proteomes" id="UP001159405"/>
    </source>
</evidence>
<sequence length="526" mass="58928">MDEDLAALFKLLDSHIKGNSDSEGDQLKRFLCTLEKKYEKQKEFIRNLGCNAHVGLKEDEMANALIPEDLPESADKKYKAVKTTGNGDCLYNAASLTLVGNESYTTLLRLLVALELVLNADFYAQHPKFTYFPAGGRHPNTVFSLCLTNSSNKLFHDTEHDRKLAILSEARVASKPKEWSGYFHLTALATVLGRPVFSSYPNCQTWIRDFVHGIIYPQMATFSVEPVFLLWSREGSDNRPGAWSEPNHFVPLYSAEASDSIDALGLKKTGQDPEESNKKKTQPCEQRQSTATKRGCLEQFGFLSQPSSLKKQKKEDLPKTLVCEEKKIKPVSTNAANVASPQVLSQLSKGEEKKKTSNYEESRVRKFQWNWLTLFPWLRITMQCLNSDEQYSYPYPQVQPPNCVVQSMFCDACSQVAKTSSGADISKKSGTKVFKIETLQKHEKSQAHVSCTETLKARQKPQESPLAKSLNKASTSADAKLEKKILTAFTVVALERPFDDYETVCALQNINGAHLGEVPVPNFCLI</sequence>
<feature type="domain" description="OTU" evidence="2">
    <location>
        <begin position="78"/>
        <end position="255"/>
    </location>
</feature>
<accession>A0ABN8RXG1</accession>
<dbReference type="InterPro" id="IPR003323">
    <property type="entry name" value="OTU_dom"/>
</dbReference>
<evidence type="ECO:0000259" key="2">
    <source>
        <dbReference type="PROSITE" id="PS50802"/>
    </source>
</evidence>
<proteinExistence type="predicted"/>
<keyword evidence="4" id="KW-1185">Reference proteome</keyword>
<dbReference type="PANTHER" id="PTHR46880">
    <property type="entry name" value="RAS-ASSOCIATING DOMAIN-CONTAINING PROTEIN"/>
    <property type="match status" value="1"/>
</dbReference>
<organism evidence="3 4">
    <name type="scientific">Porites lobata</name>
    <dbReference type="NCBI Taxonomy" id="104759"/>
    <lineage>
        <taxon>Eukaryota</taxon>
        <taxon>Metazoa</taxon>
        <taxon>Cnidaria</taxon>
        <taxon>Anthozoa</taxon>
        <taxon>Hexacorallia</taxon>
        <taxon>Scleractinia</taxon>
        <taxon>Fungiina</taxon>
        <taxon>Poritidae</taxon>
        <taxon>Porites</taxon>
    </lineage>
</organism>
<feature type="region of interest" description="Disordered" evidence="1">
    <location>
        <begin position="266"/>
        <end position="290"/>
    </location>
</feature>
<dbReference type="CDD" id="cd22791">
    <property type="entry name" value="OTU_VRTN"/>
    <property type="match status" value="1"/>
</dbReference>
<feature type="compositionally biased region" description="Basic and acidic residues" evidence="1">
    <location>
        <begin position="269"/>
        <end position="278"/>
    </location>
</feature>
<dbReference type="InterPro" id="IPR047273">
    <property type="entry name" value="VRTN_OTU_dom"/>
</dbReference>
<comment type="caution">
    <text evidence="3">The sequence shown here is derived from an EMBL/GenBank/DDBJ whole genome shotgun (WGS) entry which is preliminary data.</text>
</comment>
<reference evidence="3 4" key="1">
    <citation type="submission" date="2022-05" db="EMBL/GenBank/DDBJ databases">
        <authorList>
            <consortium name="Genoscope - CEA"/>
            <person name="William W."/>
        </authorList>
    </citation>
    <scope>NUCLEOTIDE SEQUENCE [LARGE SCALE GENOMIC DNA]</scope>
</reference>
<evidence type="ECO:0000256" key="1">
    <source>
        <dbReference type="SAM" id="MobiDB-lite"/>
    </source>
</evidence>
<evidence type="ECO:0000313" key="3">
    <source>
        <dbReference type="EMBL" id="CAH3183988.1"/>
    </source>
</evidence>
<dbReference type="Proteomes" id="UP001159405">
    <property type="component" value="Unassembled WGS sequence"/>
</dbReference>
<protein>
    <recommendedName>
        <fullName evidence="2">OTU domain-containing protein</fullName>
    </recommendedName>
</protein>
<dbReference type="EMBL" id="CALNXK010000371">
    <property type="protein sequence ID" value="CAH3183988.1"/>
    <property type="molecule type" value="Genomic_DNA"/>
</dbReference>
<name>A0ABN8RXG1_9CNID</name>